<dbReference type="SUPFAM" id="SSF53720">
    <property type="entry name" value="ALDH-like"/>
    <property type="match status" value="1"/>
</dbReference>
<dbReference type="InterPro" id="IPR029510">
    <property type="entry name" value="Ald_DH_CS_GLU"/>
</dbReference>
<dbReference type="PANTHER" id="PTHR11699">
    <property type="entry name" value="ALDEHYDE DEHYDROGENASE-RELATED"/>
    <property type="match status" value="1"/>
</dbReference>
<dbReference type="FunFam" id="3.40.309.10:FF:000012">
    <property type="entry name" value="Betaine aldehyde dehydrogenase"/>
    <property type="match status" value="1"/>
</dbReference>
<keyword evidence="2 4" id="KW-0560">Oxidoreductase</keyword>
<organism evidence="6 7">
    <name type="scientific">Pseudomonas syringae</name>
    <dbReference type="NCBI Taxonomy" id="317"/>
    <lineage>
        <taxon>Bacteria</taxon>
        <taxon>Pseudomonadati</taxon>
        <taxon>Pseudomonadota</taxon>
        <taxon>Gammaproteobacteria</taxon>
        <taxon>Pseudomonadales</taxon>
        <taxon>Pseudomonadaceae</taxon>
        <taxon>Pseudomonas</taxon>
    </lineage>
</organism>
<feature type="active site" evidence="3">
    <location>
        <position position="262"/>
    </location>
</feature>
<evidence type="ECO:0000313" key="6">
    <source>
        <dbReference type="EMBL" id="SFO40750.1"/>
    </source>
</evidence>
<reference evidence="6 7" key="1">
    <citation type="submission" date="2016-10" db="EMBL/GenBank/DDBJ databases">
        <authorList>
            <person name="Varghese N."/>
            <person name="Submissions S."/>
        </authorList>
    </citation>
    <scope>NUCLEOTIDE SEQUENCE [LARGE SCALE GENOMIC DNA]</scope>
    <source>
        <strain evidence="6 7">BS0292</strain>
    </source>
</reference>
<dbReference type="InterPro" id="IPR016163">
    <property type="entry name" value="Ald_DH_C"/>
</dbReference>
<dbReference type="AlphaFoldDB" id="A0AB38BYQ9"/>
<gene>
    <name evidence="6" type="ORF">SAMN05444065_116115</name>
</gene>
<dbReference type="GO" id="GO:0016620">
    <property type="term" value="F:oxidoreductase activity, acting on the aldehyde or oxo group of donors, NAD or NADP as acceptor"/>
    <property type="evidence" value="ECO:0007669"/>
    <property type="project" value="InterPro"/>
</dbReference>
<dbReference type="InterPro" id="IPR016161">
    <property type="entry name" value="Ald_DH/histidinol_DH"/>
</dbReference>
<dbReference type="FunFam" id="3.40.605.10:FF:000007">
    <property type="entry name" value="NAD/NADP-dependent betaine aldehyde dehydrogenase"/>
    <property type="match status" value="1"/>
</dbReference>
<evidence type="ECO:0000256" key="4">
    <source>
        <dbReference type="RuleBase" id="RU003345"/>
    </source>
</evidence>
<dbReference type="PROSITE" id="PS00687">
    <property type="entry name" value="ALDEHYDE_DEHYDR_GLU"/>
    <property type="match status" value="1"/>
</dbReference>
<evidence type="ECO:0000259" key="5">
    <source>
        <dbReference type="Pfam" id="PF00171"/>
    </source>
</evidence>
<proteinExistence type="inferred from homology"/>
<protein>
    <submittedName>
        <fullName evidence="6">Aldehyde dehydrogenase (NAD+)</fullName>
    </submittedName>
</protein>
<accession>A0AB38BYQ9</accession>
<comment type="caution">
    <text evidence="6">The sequence shown here is derived from an EMBL/GenBank/DDBJ whole genome shotgun (WGS) entry which is preliminary data.</text>
</comment>
<evidence type="ECO:0000256" key="1">
    <source>
        <dbReference type="ARBA" id="ARBA00009986"/>
    </source>
</evidence>
<name>A0AB38BYQ9_PSESX</name>
<dbReference type="EMBL" id="FOVV01000016">
    <property type="protein sequence ID" value="SFO40750.1"/>
    <property type="molecule type" value="Genomic_DNA"/>
</dbReference>
<dbReference type="RefSeq" id="WP_010405352.1">
    <property type="nucleotide sequence ID" value="NZ_CP074409.1"/>
</dbReference>
<evidence type="ECO:0000256" key="2">
    <source>
        <dbReference type="ARBA" id="ARBA00023002"/>
    </source>
</evidence>
<feature type="domain" description="Aldehyde dehydrogenase" evidence="5">
    <location>
        <begin position="29"/>
        <end position="486"/>
    </location>
</feature>
<dbReference type="Proteomes" id="UP000183083">
    <property type="component" value="Unassembled WGS sequence"/>
</dbReference>
<evidence type="ECO:0000256" key="3">
    <source>
        <dbReference type="PROSITE-ProRule" id="PRU10007"/>
    </source>
</evidence>
<evidence type="ECO:0000313" key="7">
    <source>
        <dbReference type="Proteomes" id="UP000183083"/>
    </source>
</evidence>
<dbReference type="Pfam" id="PF00171">
    <property type="entry name" value="Aldedh"/>
    <property type="match status" value="1"/>
</dbReference>
<dbReference type="InterPro" id="IPR015590">
    <property type="entry name" value="Aldehyde_DH_dom"/>
</dbReference>
<dbReference type="InterPro" id="IPR016162">
    <property type="entry name" value="Ald_DH_N"/>
</dbReference>
<dbReference type="Gene3D" id="3.40.309.10">
    <property type="entry name" value="Aldehyde Dehydrogenase, Chain A, domain 2"/>
    <property type="match status" value="1"/>
</dbReference>
<dbReference type="Gene3D" id="3.40.605.10">
    <property type="entry name" value="Aldehyde Dehydrogenase, Chain A, domain 1"/>
    <property type="match status" value="1"/>
</dbReference>
<sequence length="505" mass="54276">MSTVKILELMRPYWGDRSVIASYVGGQFIEGHGAPVEVRNAHDDSLLLSFPDADESLVEVADKAARAAQQQWWALTAQARGRAMYQVGNLIRDELENLAQIESLTANKPIRDARVEVLKVAEMFEYYAGWADKLHGEIIPVPTTHLNYVTYEPLGTVLQITPWNAPIFTCGWQIAPAIAAGNAVILKPSELTPLSSLMVGVLIERAGVPKGLVNVIAGFGHSIGQAFIAKADIRKVVFVGSPATGRHIAVAAAQRCIPAVLELGGKSANIVFDDADLEVALRGAQAAIFSGAGQSCVSGSRLLVQESIFEKFTNALAVAATQFKVGDPSDPETQIGPINNAKQYNHVKNMVEQALKDGAKLVGEHADPIPEMPGYYINPTVLAGSNELYCAQEEIFGPVVVAIPFKDEEDAIRIANDSRFGLAGGVWTRDVGRAHRVARQVRAGTFWVNGYKTIHVSSPFGGYGESGYGRSSGLDALREYSEVKSVWVETAAKPAASFGYGASLE</sequence>
<comment type="similarity">
    <text evidence="1 4">Belongs to the aldehyde dehydrogenase family.</text>
</comment>